<dbReference type="SUPFAM" id="SSF52151">
    <property type="entry name" value="FabD/lysophospholipase-like"/>
    <property type="match status" value="1"/>
</dbReference>
<dbReference type="GO" id="GO:0047372">
    <property type="term" value="F:monoacylglycerol lipase activity"/>
    <property type="evidence" value="ECO:0007669"/>
    <property type="project" value="TreeGrafter"/>
</dbReference>
<accession>A0AAJ6UVI0</accession>
<dbReference type="AlphaFoldDB" id="A0AAJ6UVI0"/>
<sequence length="367" mass="40764">MITAPNDQKRPLFAAKDINDFYHKNAAVIFPQKTEPDVGTLLGELVTTLKESNPIPNAAKDIAKFNLEESEQILQFVENVSTSLLICFPDGETGTHLLAHVNRYNGKSSGDKLMSSSFLDIIRSIWFLILPLCSPRYDGGPLRDIIQKLLKETMLSENLTNVIIPSFDIKLLQPTVFCTSKVILLDSVERHEKSMDVQLSEVCLGSSVAPTYLPPRARTFLAICEAMKEKKINARKLLVLSLGTGSSKGTNKLEVGSPDTAWGLVNWFFGPEQSRPLTDVLMAGSNEMVEIYTSSFFQFSGLEDNYILIQVDNLTYAEASMDNSSKENLDNLEKIGKERVEANKEKLIKLAERLSAIRHASRSSLSG</sequence>
<name>A0AAJ6UVI0_POPEU</name>
<dbReference type="GO" id="GO:0016042">
    <property type="term" value="P:lipid catabolic process"/>
    <property type="evidence" value="ECO:0007669"/>
    <property type="project" value="UniProtKB-KW"/>
</dbReference>
<protein>
    <submittedName>
        <fullName evidence="3">Patatin-like protein 1</fullName>
    </submittedName>
</protein>
<dbReference type="GO" id="GO:0004620">
    <property type="term" value="F:phospholipase activity"/>
    <property type="evidence" value="ECO:0007669"/>
    <property type="project" value="TreeGrafter"/>
</dbReference>
<evidence type="ECO:0000313" key="2">
    <source>
        <dbReference type="Proteomes" id="UP000694918"/>
    </source>
</evidence>
<dbReference type="PANTHER" id="PTHR32176:SF116">
    <property type="entry name" value="PATATIN"/>
    <property type="match status" value="1"/>
</dbReference>
<dbReference type="InterPro" id="IPR016035">
    <property type="entry name" value="Acyl_Trfase/lysoPLipase"/>
</dbReference>
<dbReference type="PANTHER" id="PTHR32176">
    <property type="entry name" value="XYLOSE ISOMERASE"/>
    <property type="match status" value="1"/>
</dbReference>
<organism evidence="2 3">
    <name type="scientific">Populus euphratica</name>
    <name type="common">Euphrates poplar</name>
    <dbReference type="NCBI Taxonomy" id="75702"/>
    <lineage>
        <taxon>Eukaryota</taxon>
        <taxon>Viridiplantae</taxon>
        <taxon>Streptophyta</taxon>
        <taxon>Embryophyta</taxon>
        <taxon>Tracheophyta</taxon>
        <taxon>Spermatophyta</taxon>
        <taxon>Magnoliopsida</taxon>
        <taxon>eudicotyledons</taxon>
        <taxon>Gunneridae</taxon>
        <taxon>Pentapetalae</taxon>
        <taxon>rosids</taxon>
        <taxon>fabids</taxon>
        <taxon>Malpighiales</taxon>
        <taxon>Salicaceae</taxon>
        <taxon>Saliceae</taxon>
        <taxon>Populus</taxon>
    </lineage>
</organism>
<dbReference type="RefSeq" id="XP_011036373.1">
    <property type="nucleotide sequence ID" value="XM_011038071.1"/>
</dbReference>
<dbReference type="Proteomes" id="UP000694918">
    <property type="component" value="Unplaced"/>
</dbReference>
<evidence type="ECO:0000256" key="1">
    <source>
        <dbReference type="ARBA" id="ARBA00022963"/>
    </source>
</evidence>
<keyword evidence="1" id="KW-0443">Lipid metabolism</keyword>
<dbReference type="GeneID" id="105133907"/>
<keyword evidence="2" id="KW-1185">Reference proteome</keyword>
<dbReference type="Gene3D" id="3.40.1090.10">
    <property type="entry name" value="Cytosolic phospholipase A2 catalytic domain"/>
    <property type="match status" value="1"/>
</dbReference>
<proteinExistence type="predicted"/>
<reference evidence="3" key="1">
    <citation type="submission" date="2025-08" db="UniProtKB">
        <authorList>
            <consortium name="RefSeq"/>
        </authorList>
    </citation>
    <scope>IDENTIFICATION</scope>
</reference>
<gene>
    <name evidence="3" type="primary">LOC105133907</name>
</gene>
<dbReference type="KEGG" id="peu:105133907"/>
<keyword evidence="1" id="KW-0442">Lipid degradation</keyword>
<evidence type="ECO:0000313" key="3">
    <source>
        <dbReference type="RefSeq" id="XP_011036373.1"/>
    </source>
</evidence>